<organism evidence="2 3">
    <name type="scientific">Fusarium duplospermum</name>
    <dbReference type="NCBI Taxonomy" id="1325734"/>
    <lineage>
        <taxon>Eukaryota</taxon>
        <taxon>Fungi</taxon>
        <taxon>Dikarya</taxon>
        <taxon>Ascomycota</taxon>
        <taxon>Pezizomycotina</taxon>
        <taxon>Sordariomycetes</taxon>
        <taxon>Hypocreomycetidae</taxon>
        <taxon>Hypocreales</taxon>
        <taxon>Nectriaceae</taxon>
        <taxon>Fusarium</taxon>
        <taxon>Fusarium solani species complex</taxon>
    </lineage>
</organism>
<dbReference type="InterPro" id="IPR053157">
    <property type="entry name" value="Sterol_Uptake_Regulator"/>
</dbReference>
<dbReference type="AlphaFoldDB" id="A0A428P736"/>
<evidence type="ECO:0000256" key="1">
    <source>
        <dbReference type="ARBA" id="ARBA00023242"/>
    </source>
</evidence>
<evidence type="ECO:0000313" key="2">
    <source>
        <dbReference type="EMBL" id="RSL48816.1"/>
    </source>
</evidence>
<dbReference type="Pfam" id="PF11951">
    <property type="entry name" value="Fungal_trans_2"/>
    <property type="match status" value="1"/>
</dbReference>
<accession>A0A428P736</accession>
<keyword evidence="3" id="KW-1185">Reference proteome</keyword>
<proteinExistence type="predicted"/>
<protein>
    <submittedName>
        <fullName evidence="2">Uncharacterized protein</fullName>
    </submittedName>
</protein>
<dbReference type="OrthoDB" id="3546279at2759"/>
<gene>
    <name evidence="2" type="ORF">CEP54_012727</name>
</gene>
<dbReference type="STRING" id="1325734.A0A428P736"/>
<sequence length="282" mass="32337">MVPQSGYEHPFVMNAILSLAALHRAYLIQSDKHRHMADAAVHHTKALRGFQEALSHFNNKNGEAVFIWSTLNLLYVFGISGRLSDGLEPHPNPLSRKDRMLGVEWIPMVTGVRTVVKPNHKVLKSGRLSKLMTVGNWLELDPDAKPDPEDERLCHLRSCWDGTPDAPTYEEALRILRKCRLFMAQFSGIDPMEEAGFNRLWSGPLLFIIFAPQLYLTLLHQRQPPALILFAFFGALLHDLDDYWFLEGWGKDIVEVIDDLLGSYWRPWIEWPSKVTGLRQDE</sequence>
<keyword evidence="1" id="KW-0539">Nucleus</keyword>
<comment type="caution">
    <text evidence="2">The sequence shown here is derived from an EMBL/GenBank/DDBJ whole genome shotgun (WGS) entry which is preliminary data.</text>
</comment>
<dbReference type="GO" id="GO:0001228">
    <property type="term" value="F:DNA-binding transcription activator activity, RNA polymerase II-specific"/>
    <property type="evidence" value="ECO:0007669"/>
    <property type="project" value="TreeGrafter"/>
</dbReference>
<name>A0A428P736_9HYPO</name>
<dbReference type="PANTHER" id="PTHR47784">
    <property type="entry name" value="STEROL UPTAKE CONTROL PROTEIN 2"/>
    <property type="match status" value="1"/>
</dbReference>
<reference evidence="2 3" key="1">
    <citation type="submission" date="2017-06" db="EMBL/GenBank/DDBJ databases">
        <title>Comparative genomic analysis of Ambrosia Fusariam Clade fungi.</title>
        <authorList>
            <person name="Stajich J.E."/>
            <person name="Carrillo J."/>
            <person name="Kijimoto T."/>
            <person name="Eskalen A."/>
            <person name="O'Donnell K."/>
            <person name="Kasson M."/>
        </authorList>
    </citation>
    <scope>NUCLEOTIDE SEQUENCE [LARGE SCALE GENOMIC DNA]</scope>
    <source>
        <strain evidence="2 3">NRRL62584</strain>
    </source>
</reference>
<dbReference type="Proteomes" id="UP000288168">
    <property type="component" value="Unassembled WGS sequence"/>
</dbReference>
<dbReference type="PANTHER" id="PTHR47784:SF5">
    <property type="entry name" value="STEROL UPTAKE CONTROL PROTEIN 2"/>
    <property type="match status" value="1"/>
</dbReference>
<dbReference type="EMBL" id="NKCI01000190">
    <property type="protein sequence ID" value="RSL48816.1"/>
    <property type="molecule type" value="Genomic_DNA"/>
</dbReference>
<evidence type="ECO:0000313" key="3">
    <source>
        <dbReference type="Proteomes" id="UP000288168"/>
    </source>
</evidence>
<dbReference type="InterPro" id="IPR021858">
    <property type="entry name" value="Fun_TF"/>
</dbReference>